<reference evidence="3" key="1">
    <citation type="submission" date="2021-01" db="EMBL/GenBank/DDBJ databases">
        <authorList>
            <person name="Corre E."/>
            <person name="Pelletier E."/>
            <person name="Niang G."/>
            <person name="Scheremetjew M."/>
            <person name="Finn R."/>
            <person name="Kale V."/>
            <person name="Holt S."/>
            <person name="Cochrane G."/>
            <person name="Meng A."/>
            <person name="Brown T."/>
            <person name="Cohen L."/>
        </authorList>
    </citation>
    <scope>NUCLEOTIDE SEQUENCE</scope>
    <source>
        <strain evidence="3">Clade-A-BCC118000</strain>
    </source>
</reference>
<evidence type="ECO:0000313" key="3">
    <source>
        <dbReference type="EMBL" id="CAD8222758.1"/>
    </source>
</evidence>
<dbReference type="AlphaFoldDB" id="A0A7R9XRT8"/>
<protein>
    <submittedName>
        <fullName evidence="3">Uncharacterized protein</fullName>
    </submittedName>
</protein>
<gene>
    <name evidence="3" type="ORF">OLUC0939_LOCUS3482</name>
</gene>
<feature type="coiled-coil region" evidence="1">
    <location>
        <begin position="100"/>
        <end position="209"/>
    </location>
</feature>
<sequence length="603" mass="66351">MMTVTVTRATTSRATFERRCARDGATTRARGTRTTTTGGRRRAAVTTRATTREALRALLDAASANGEEGARSVAEARALIDRARAERARREVTAPTSARLAALEGEARELRAEVRRLKDENREAIDALLEEAAELAEQTARTEEVEGELEEARRMNARLVSAAKELAELVDDGATEALEADLAVKDAEIEVLKASMRELEHKLEDRDALLATIRGLEIELADSVTNAELMELAAGKLNSPDLIIALEAENKEMRARIAALLADGGELPAVTKKYEAAALEVVTLKSRIRLLEVQMADMVDQEELSEILEQERSKDSELAEVTAQKDSLLKRIRELEVAMSDMEEADVYLKAKKEAESAKLRNMDLSTLIESLTAKLAEQVDATQKAKIVTDEALANVRALEGDMAYMDYAPGIASAMKAAKQMESAAERAVELAAGLQQLEVGMTKKSSSRKTPFKRGGESFSLRKKVFNASDEQAPVDGGFKRAPPEAFTLRKLDFTKIKAESSVNKSPFKRAPESSFKLRKMTFPFSARTAAVPKSVFQRTGNFELRRFIFTSDPVDVVASASFERNGEFTLRKLKFPPPNRGADGVKTWDRGEKGTVFKF</sequence>
<feature type="region of interest" description="Disordered" evidence="2">
    <location>
        <begin position="22"/>
        <end position="43"/>
    </location>
</feature>
<name>A0A7R9XRT8_9CHLO</name>
<dbReference type="EMBL" id="HBDX01004051">
    <property type="protein sequence ID" value="CAD8222758.1"/>
    <property type="molecule type" value="Transcribed_RNA"/>
</dbReference>
<accession>A0A7R9XRT8</accession>
<keyword evidence="1" id="KW-0175">Coiled coil</keyword>
<feature type="compositionally biased region" description="Low complexity" evidence="2">
    <location>
        <begin position="23"/>
        <end position="43"/>
    </location>
</feature>
<organism evidence="3">
    <name type="scientific">Ostreococcus sp. 'lucimarinus'</name>
    <dbReference type="NCBI Taxonomy" id="242159"/>
    <lineage>
        <taxon>Eukaryota</taxon>
        <taxon>Viridiplantae</taxon>
        <taxon>Chlorophyta</taxon>
        <taxon>Mamiellophyceae</taxon>
        <taxon>Mamiellales</taxon>
        <taxon>Bathycoccaceae</taxon>
        <taxon>Ostreococcus</taxon>
    </lineage>
</organism>
<proteinExistence type="predicted"/>
<evidence type="ECO:0000256" key="1">
    <source>
        <dbReference type="SAM" id="Coils"/>
    </source>
</evidence>
<evidence type="ECO:0000256" key="2">
    <source>
        <dbReference type="SAM" id="MobiDB-lite"/>
    </source>
</evidence>
<feature type="coiled-coil region" evidence="1">
    <location>
        <begin position="318"/>
        <end position="345"/>
    </location>
</feature>